<dbReference type="Gene3D" id="3.90.76.10">
    <property type="entry name" value="Dipeptide-binding Protein, Domain 1"/>
    <property type="match status" value="1"/>
</dbReference>
<dbReference type="Pfam" id="PF00496">
    <property type="entry name" value="SBP_bac_5"/>
    <property type="match status" value="1"/>
</dbReference>
<dbReference type="EMBL" id="JBHUHO010000033">
    <property type="protein sequence ID" value="MFD2117058.1"/>
    <property type="molecule type" value="Genomic_DNA"/>
</dbReference>
<evidence type="ECO:0000313" key="5">
    <source>
        <dbReference type="Proteomes" id="UP001597362"/>
    </source>
</evidence>
<feature type="domain" description="Solute-binding protein family 5" evidence="3">
    <location>
        <begin position="94"/>
        <end position="483"/>
    </location>
</feature>
<dbReference type="PANTHER" id="PTHR30290:SF79">
    <property type="entry name" value="DIPEPTIDE-BINDING PROTEIN DPPE"/>
    <property type="match status" value="1"/>
</dbReference>
<dbReference type="InterPro" id="IPR030678">
    <property type="entry name" value="Peptide/Ni-bd"/>
</dbReference>
<dbReference type="PROSITE" id="PS51257">
    <property type="entry name" value="PROKAR_LIPOPROTEIN"/>
    <property type="match status" value="1"/>
</dbReference>
<feature type="region of interest" description="Disordered" evidence="1">
    <location>
        <begin position="27"/>
        <end position="50"/>
    </location>
</feature>
<dbReference type="InterPro" id="IPR039424">
    <property type="entry name" value="SBP_5"/>
</dbReference>
<dbReference type="RefSeq" id="WP_377773837.1">
    <property type="nucleotide sequence ID" value="NZ_JBHUHO010000033.1"/>
</dbReference>
<dbReference type="Gene3D" id="3.10.105.10">
    <property type="entry name" value="Dipeptide-binding Protein, Domain 3"/>
    <property type="match status" value="1"/>
</dbReference>
<dbReference type="PIRSF" id="PIRSF002741">
    <property type="entry name" value="MppA"/>
    <property type="match status" value="1"/>
</dbReference>
<protein>
    <submittedName>
        <fullName evidence="4">ABC transporter substrate-binding protein</fullName>
    </submittedName>
</protein>
<feature type="chain" id="PRO_5045458431" evidence="2">
    <location>
        <begin position="21"/>
        <end position="562"/>
    </location>
</feature>
<evidence type="ECO:0000256" key="2">
    <source>
        <dbReference type="SAM" id="SignalP"/>
    </source>
</evidence>
<reference evidence="5" key="1">
    <citation type="journal article" date="2019" name="Int. J. Syst. Evol. Microbiol.">
        <title>The Global Catalogue of Microorganisms (GCM) 10K type strain sequencing project: providing services to taxonomists for standard genome sequencing and annotation.</title>
        <authorList>
            <consortium name="The Broad Institute Genomics Platform"/>
            <consortium name="The Broad Institute Genome Sequencing Center for Infectious Disease"/>
            <person name="Wu L."/>
            <person name="Ma J."/>
        </authorList>
    </citation>
    <scope>NUCLEOTIDE SEQUENCE [LARGE SCALE GENOMIC DNA]</scope>
    <source>
        <strain evidence="5">GH52</strain>
    </source>
</reference>
<keyword evidence="5" id="KW-1185">Reference proteome</keyword>
<dbReference type="Gene3D" id="3.40.190.10">
    <property type="entry name" value="Periplasmic binding protein-like II"/>
    <property type="match status" value="1"/>
</dbReference>
<dbReference type="SUPFAM" id="SSF53850">
    <property type="entry name" value="Periplasmic binding protein-like II"/>
    <property type="match status" value="1"/>
</dbReference>
<sequence>MRNRKTTLALSVLLIIALLAAGCVSKPGSNQPSKGEQGNNTATEGQGATGKQQFRLNLSTEPPTLDPAQAQDQISGTVLNGIFEGLTRVNEQAEVVPAVAKSWVISEDGTKYTFQLRDDVKWSNGDKVTAQDFEFAWKRVLNPDLKPKASPYAYMLYYIKGAEDYNSGKGSVDDVAVKATDEHTLEVEINTATPYFLSVVSFVTYYPVHSSVTDNPAFASKADTLISNGAFKMSDWKKGTSITIAKNENYYDIDNIKLDSVHFTMVNDAGSEVNMYKTDIIDYAGKPTGVLPTDQLESLKADHPDEFKIKSTAGLNYYIFNTTKKPFDNVKVRQAMSMAISRSDLTEKVTRGQQVPAYGMVPPGISGEKDDFRTEYPDNYFTEDYEAAKQLLAEGLQESGLSEMPEFSLLYNTNEINQKVAEAIVEMWRVNLGINASIGNQEWNVFLDNRRALNYEVARSAWGADYNDPITFIDLYTTTGGNNDIGYSNPAYDALVAEVNNTSDQAVRMKKMAEAEKLLMEDRPVIPLFYDSAVYMLKPGFKNIYIDFKGDIQYVHGYYEAP</sequence>
<dbReference type="CDD" id="cd08504">
    <property type="entry name" value="PBP2_OppA"/>
    <property type="match status" value="1"/>
</dbReference>
<gene>
    <name evidence="4" type="ORF">ACFSJH_15110</name>
</gene>
<comment type="caution">
    <text evidence="4">The sequence shown here is derived from an EMBL/GenBank/DDBJ whole genome shotgun (WGS) entry which is preliminary data.</text>
</comment>
<feature type="signal peptide" evidence="2">
    <location>
        <begin position="1"/>
        <end position="20"/>
    </location>
</feature>
<evidence type="ECO:0000256" key="1">
    <source>
        <dbReference type="SAM" id="MobiDB-lite"/>
    </source>
</evidence>
<organism evidence="4 5">
    <name type="scientific">Paenibacillus yanchengensis</name>
    <dbReference type="NCBI Taxonomy" id="2035833"/>
    <lineage>
        <taxon>Bacteria</taxon>
        <taxon>Bacillati</taxon>
        <taxon>Bacillota</taxon>
        <taxon>Bacilli</taxon>
        <taxon>Bacillales</taxon>
        <taxon>Paenibacillaceae</taxon>
        <taxon>Paenibacillus</taxon>
    </lineage>
</organism>
<evidence type="ECO:0000313" key="4">
    <source>
        <dbReference type="EMBL" id="MFD2117058.1"/>
    </source>
</evidence>
<keyword evidence="2" id="KW-0732">Signal</keyword>
<dbReference type="InterPro" id="IPR000914">
    <property type="entry name" value="SBP_5_dom"/>
</dbReference>
<proteinExistence type="predicted"/>
<name>A0ABW4YNH7_9BACL</name>
<accession>A0ABW4YNH7</accession>
<dbReference type="PANTHER" id="PTHR30290">
    <property type="entry name" value="PERIPLASMIC BINDING COMPONENT OF ABC TRANSPORTER"/>
    <property type="match status" value="1"/>
</dbReference>
<evidence type="ECO:0000259" key="3">
    <source>
        <dbReference type="Pfam" id="PF00496"/>
    </source>
</evidence>
<dbReference type="Proteomes" id="UP001597362">
    <property type="component" value="Unassembled WGS sequence"/>
</dbReference>